<keyword evidence="5" id="KW-0503">Monooxygenase</keyword>
<name>A0ABU3V381_9ACTN</name>
<gene>
    <name evidence="5" type="ORF">PU648_51205</name>
</gene>
<feature type="region of interest" description="Disordered" evidence="4">
    <location>
        <begin position="269"/>
        <end position="289"/>
    </location>
</feature>
<dbReference type="Gene3D" id="3.20.20.70">
    <property type="entry name" value="Aldolase class I"/>
    <property type="match status" value="1"/>
</dbReference>
<dbReference type="Proteomes" id="UP001257627">
    <property type="component" value="Unassembled WGS sequence"/>
</dbReference>
<dbReference type="GO" id="GO:0004497">
    <property type="term" value="F:monooxygenase activity"/>
    <property type="evidence" value="ECO:0007669"/>
    <property type="project" value="UniProtKB-KW"/>
</dbReference>
<organism evidence="5 6">
    <name type="scientific">Streptomyces mirabilis</name>
    <dbReference type="NCBI Taxonomy" id="68239"/>
    <lineage>
        <taxon>Bacteria</taxon>
        <taxon>Bacillati</taxon>
        <taxon>Actinomycetota</taxon>
        <taxon>Actinomycetes</taxon>
        <taxon>Kitasatosporales</taxon>
        <taxon>Streptomycetaceae</taxon>
        <taxon>Streptomyces</taxon>
    </lineage>
</organism>
<accession>A0ABU3V381</accession>
<dbReference type="Pfam" id="PF03060">
    <property type="entry name" value="NMO"/>
    <property type="match status" value="2"/>
</dbReference>
<comment type="caution">
    <text evidence="5">The sequence shown here is derived from an EMBL/GenBank/DDBJ whole genome shotgun (WGS) entry which is preliminary data.</text>
</comment>
<protein>
    <submittedName>
        <fullName evidence="5">Nitronate monooxygenase</fullName>
    </submittedName>
</protein>
<evidence type="ECO:0000256" key="4">
    <source>
        <dbReference type="SAM" id="MobiDB-lite"/>
    </source>
</evidence>
<evidence type="ECO:0000256" key="1">
    <source>
        <dbReference type="ARBA" id="ARBA00022630"/>
    </source>
</evidence>
<keyword evidence="6" id="KW-1185">Reference proteome</keyword>
<dbReference type="InterPro" id="IPR013785">
    <property type="entry name" value="Aldolase_TIM"/>
</dbReference>
<dbReference type="InterPro" id="IPR004136">
    <property type="entry name" value="NMO"/>
</dbReference>
<reference evidence="5 6" key="1">
    <citation type="submission" date="2023-02" db="EMBL/GenBank/DDBJ databases">
        <authorList>
            <person name="Maleckis M."/>
        </authorList>
    </citation>
    <scope>NUCLEOTIDE SEQUENCE [LARGE SCALE GENOMIC DNA]</scope>
    <source>
        <strain evidence="5 6">P8-A2</strain>
    </source>
</reference>
<dbReference type="EMBL" id="JARAKF010000001">
    <property type="protein sequence ID" value="MDU9000538.1"/>
    <property type="molecule type" value="Genomic_DNA"/>
</dbReference>
<keyword evidence="1" id="KW-0285">Flavoprotein</keyword>
<keyword evidence="3" id="KW-0560">Oxidoreductase</keyword>
<evidence type="ECO:0000256" key="2">
    <source>
        <dbReference type="ARBA" id="ARBA00022643"/>
    </source>
</evidence>
<dbReference type="RefSeq" id="WP_316737224.1">
    <property type="nucleotide sequence ID" value="NZ_JARAKF010000001.1"/>
</dbReference>
<dbReference type="CDD" id="cd04730">
    <property type="entry name" value="NPD_like"/>
    <property type="match status" value="1"/>
</dbReference>
<evidence type="ECO:0000256" key="3">
    <source>
        <dbReference type="ARBA" id="ARBA00023002"/>
    </source>
</evidence>
<proteinExistence type="predicted"/>
<evidence type="ECO:0000313" key="5">
    <source>
        <dbReference type="EMBL" id="MDU9000538.1"/>
    </source>
</evidence>
<dbReference type="PANTHER" id="PTHR32332">
    <property type="entry name" value="2-NITROPROPANE DIOXYGENASE"/>
    <property type="match status" value="1"/>
</dbReference>
<dbReference type="SUPFAM" id="SSF51412">
    <property type="entry name" value="Inosine monophosphate dehydrogenase (IMPDH)"/>
    <property type="match status" value="1"/>
</dbReference>
<keyword evidence="2" id="KW-0288">FMN</keyword>
<evidence type="ECO:0000313" key="6">
    <source>
        <dbReference type="Proteomes" id="UP001257627"/>
    </source>
</evidence>
<sequence>MLQTRFTDMFGLAHPVMSAPMALHSGGTLAAAVSAAGGLGCFGGTHPWKGPDWIRAEIATIRASTDRPFGVGFITPFLPFTEPLFDATLEERPEVVALSFADPQPWLARAKDAGARVICQVQNYEDAEAAVAAGADVLVAQGNEAGGHTGTMGLLPFLSGIVRRYPDVPVLAAGGIGDGRTLAAVLTAGADGAWLGTAFLATPEVVEVHDIHKRLIVESDGGDTVWTQAYDIVSGLPWPTGIGERVRRNRFTDEWAERASTLRDRAEEFRPEQGANPFGAPPDPDTGEIIYGQSASFVDAVRPAADVVRAISDEAEAILDSRPRSLLGHRVPGRSA</sequence>